<feature type="region of interest" description="Disordered" evidence="1">
    <location>
        <begin position="1"/>
        <end position="24"/>
    </location>
</feature>
<keyword evidence="4" id="KW-1185">Reference proteome</keyword>
<evidence type="ECO:0000256" key="1">
    <source>
        <dbReference type="SAM" id="MobiDB-lite"/>
    </source>
</evidence>
<dbReference type="Proteomes" id="UP000054375">
    <property type="component" value="Unassembled WGS sequence"/>
</dbReference>
<keyword evidence="2" id="KW-0812">Transmembrane</keyword>
<gene>
    <name evidence="3" type="ORF">AQJ54_17140</name>
</gene>
<evidence type="ECO:0000313" key="4">
    <source>
        <dbReference type="Proteomes" id="UP000054375"/>
    </source>
</evidence>
<feature type="transmembrane region" description="Helical" evidence="2">
    <location>
        <begin position="67"/>
        <end position="89"/>
    </location>
</feature>
<evidence type="ECO:0000256" key="2">
    <source>
        <dbReference type="SAM" id="Phobius"/>
    </source>
</evidence>
<reference evidence="3 4" key="1">
    <citation type="submission" date="2015-10" db="EMBL/GenBank/DDBJ databases">
        <title>Draft genome sequence of Streptomyces griseorubiginosus DSM 40469, type strain for the species Streptomyces griseorubiginosus.</title>
        <authorList>
            <person name="Ruckert C."/>
            <person name="Winkler A."/>
            <person name="Kalinowski J."/>
            <person name="Kampfer P."/>
            <person name="Glaeser S."/>
        </authorList>
    </citation>
    <scope>NUCLEOTIDE SEQUENCE [LARGE SCALE GENOMIC DNA]</scope>
    <source>
        <strain evidence="3 4">DSM 40469</strain>
    </source>
</reference>
<dbReference type="AlphaFoldDB" id="A0A101S3X8"/>
<keyword evidence="2" id="KW-1133">Transmembrane helix</keyword>
<evidence type="ECO:0000313" key="3">
    <source>
        <dbReference type="EMBL" id="KUN66920.1"/>
    </source>
</evidence>
<dbReference type="Pfam" id="PF19609">
    <property type="entry name" value="DUF6114"/>
    <property type="match status" value="1"/>
</dbReference>
<keyword evidence="2" id="KW-0472">Membrane</keyword>
<comment type="caution">
    <text evidence="3">The sequence shown here is derived from an EMBL/GenBank/DDBJ whole genome shotgun (WGS) entry which is preliminary data.</text>
</comment>
<feature type="transmembrane region" description="Helical" evidence="2">
    <location>
        <begin position="118"/>
        <end position="136"/>
    </location>
</feature>
<evidence type="ECO:0008006" key="5">
    <source>
        <dbReference type="Google" id="ProtNLM"/>
    </source>
</evidence>
<organism evidence="3 4">
    <name type="scientific">Streptomyces griseorubiginosus</name>
    <dbReference type="NCBI Taxonomy" id="67304"/>
    <lineage>
        <taxon>Bacteria</taxon>
        <taxon>Bacillati</taxon>
        <taxon>Actinomycetota</taxon>
        <taxon>Actinomycetes</taxon>
        <taxon>Kitasatosporales</taxon>
        <taxon>Streptomycetaceae</taxon>
        <taxon>Streptomyces</taxon>
    </lineage>
</organism>
<feature type="transmembrane region" description="Helical" evidence="2">
    <location>
        <begin position="40"/>
        <end position="61"/>
    </location>
</feature>
<sequence>MESQGPLDGQEPVDGGRPVDGGQPAVEQDAFTRWVYGRPFWGGLWLTLGGAWILLTMKASIKVVMHVGMQGVAGYLLPTLMLLVGLLILFSPGQRLFYSIVGVLCSMGTWLTSNLGGFMVGLLLGVVGSVLTFGWLPEQDQRVSRRDRRKQGQRTAQDGPSYDTDRPGEGAGTAPMATGTPQTAQ</sequence>
<protein>
    <recommendedName>
        <fullName evidence="5">Integral membrane protein</fullName>
    </recommendedName>
</protein>
<dbReference type="EMBL" id="LMWV01000014">
    <property type="protein sequence ID" value="KUN66920.1"/>
    <property type="molecule type" value="Genomic_DNA"/>
</dbReference>
<dbReference type="RefSeq" id="WP_062238255.1">
    <property type="nucleotide sequence ID" value="NZ_JBPJFL010000001.1"/>
</dbReference>
<dbReference type="InterPro" id="IPR046096">
    <property type="entry name" value="DUF6114"/>
</dbReference>
<feature type="region of interest" description="Disordered" evidence="1">
    <location>
        <begin position="142"/>
        <end position="185"/>
    </location>
</feature>
<accession>A0A101S3X8</accession>
<name>A0A101S3X8_9ACTN</name>
<proteinExistence type="predicted"/>